<dbReference type="Gene3D" id="1.10.510.10">
    <property type="entry name" value="Transferase(Phosphotransferase) domain 1"/>
    <property type="match status" value="1"/>
</dbReference>
<feature type="domain" description="Protein kinase" evidence="7">
    <location>
        <begin position="11"/>
        <end position="275"/>
    </location>
</feature>
<evidence type="ECO:0000313" key="9">
    <source>
        <dbReference type="Proteomes" id="UP001611383"/>
    </source>
</evidence>
<evidence type="ECO:0000259" key="7">
    <source>
        <dbReference type="PROSITE" id="PS50011"/>
    </source>
</evidence>
<dbReference type="SUPFAM" id="SSF56112">
    <property type="entry name" value="Protein kinase-like (PK-like)"/>
    <property type="match status" value="1"/>
</dbReference>
<dbReference type="Gene3D" id="3.30.200.20">
    <property type="entry name" value="Phosphorylase Kinase, domain 1"/>
    <property type="match status" value="1"/>
</dbReference>
<keyword evidence="6" id="KW-1133">Transmembrane helix</keyword>
<keyword evidence="3 8" id="KW-0418">Kinase</keyword>
<name>A0ABY9WP50_9BACT</name>
<accession>A0ABY9WP50</accession>
<dbReference type="PROSITE" id="PS00108">
    <property type="entry name" value="PROTEIN_KINASE_ST"/>
    <property type="match status" value="1"/>
</dbReference>
<dbReference type="Proteomes" id="UP001611383">
    <property type="component" value="Chromosome"/>
</dbReference>
<keyword evidence="6" id="KW-0472">Membrane</keyword>
<keyword evidence="4" id="KW-0067">ATP-binding</keyword>
<dbReference type="PANTHER" id="PTHR43289">
    <property type="entry name" value="MITOGEN-ACTIVATED PROTEIN KINASE KINASE KINASE 20-RELATED"/>
    <property type="match status" value="1"/>
</dbReference>
<feature type="region of interest" description="Disordered" evidence="5">
    <location>
        <begin position="432"/>
        <end position="467"/>
    </location>
</feature>
<dbReference type="InterPro" id="IPR011009">
    <property type="entry name" value="Kinase-like_dom_sf"/>
</dbReference>
<evidence type="ECO:0000256" key="3">
    <source>
        <dbReference type="ARBA" id="ARBA00022777"/>
    </source>
</evidence>
<evidence type="ECO:0000256" key="4">
    <source>
        <dbReference type="ARBA" id="ARBA00022840"/>
    </source>
</evidence>
<keyword evidence="9" id="KW-1185">Reference proteome</keyword>
<organism evidence="8 9">
    <name type="scientific">Archangium minus</name>
    <dbReference type="NCBI Taxonomy" id="83450"/>
    <lineage>
        <taxon>Bacteria</taxon>
        <taxon>Pseudomonadati</taxon>
        <taxon>Myxococcota</taxon>
        <taxon>Myxococcia</taxon>
        <taxon>Myxococcales</taxon>
        <taxon>Cystobacterineae</taxon>
        <taxon>Archangiaceae</taxon>
        <taxon>Archangium</taxon>
    </lineage>
</organism>
<dbReference type="EMBL" id="CP043494">
    <property type="protein sequence ID" value="WNG45586.1"/>
    <property type="molecule type" value="Genomic_DNA"/>
</dbReference>
<dbReference type="RefSeq" id="WP_395820715.1">
    <property type="nucleotide sequence ID" value="NZ_CP043494.1"/>
</dbReference>
<evidence type="ECO:0000256" key="2">
    <source>
        <dbReference type="ARBA" id="ARBA00022741"/>
    </source>
</evidence>
<reference evidence="8 9" key="1">
    <citation type="submission" date="2019-08" db="EMBL/GenBank/DDBJ databases">
        <title>Archangium and Cystobacter genomes.</title>
        <authorList>
            <person name="Chen I.-C.K."/>
            <person name="Wielgoss S."/>
        </authorList>
    </citation>
    <scope>NUCLEOTIDE SEQUENCE [LARGE SCALE GENOMIC DNA]</scope>
    <source>
        <strain evidence="8 9">Cbm 6</strain>
    </source>
</reference>
<dbReference type="GO" id="GO:0016301">
    <property type="term" value="F:kinase activity"/>
    <property type="evidence" value="ECO:0007669"/>
    <property type="project" value="UniProtKB-KW"/>
</dbReference>
<dbReference type="InterPro" id="IPR000719">
    <property type="entry name" value="Prot_kinase_dom"/>
</dbReference>
<dbReference type="SMART" id="SM00220">
    <property type="entry name" value="S_TKc"/>
    <property type="match status" value="1"/>
</dbReference>
<dbReference type="CDD" id="cd14014">
    <property type="entry name" value="STKc_PknB_like"/>
    <property type="match status" value="1"/>
</dbReference>
<feature type="compositionally biased region" description="Low complexity" evidence="5">
    <location>
        <begin position="444"/>
        <end position="458"/>
    </location>
</feature>
<evidence type="ECO:0000256" key="6">
    <source>
        <dbReference type="SAM" id="Phobius"/>
    </source>
</evidence>
<dbReference type="PANTHER" id="PTHR43289:SF6">
    <property type="entry name" value="SERINE_THREONINE-PROTEIN KINASE NEKL-3"/>
    <property type="match status" value="1"/>
</dbReference>
<keyword evidence="6" id="KW-0812">Transmembrane</keyword>
<protein>
    <submittedName>
        <fullName evidence="8">Protein kinase</fullName>
    </submittedName>
</protein>
<evidence type="ECO:0000256" key="5">
    <source>
        <dbReference type="SAM" id="MobiDB-lite"/>
    </source>
</evidence>
<feature type="transmembrane region" description="Helical" evidence="6">
    <location>
        <begin position="397"/>
        <end position="421"/>
    </location>
</feature>
<dbReference type="Pfam" id="PF00069">
    <property type="entry name" value="Pkinase"/>
    <property type="match status" value="1"/>
</dbReference>
<dbReference type="PROSITE" id="PS50011">
    <property type="entry name" value="PROTEIN_KINASE_DOM"/>
    <property type="match status" value="1"/>
</dbReference>
<proteinExistence type="predicted"/>
<keyword evidence="2" id="KW-0547">Nucleotide-binding</keyword>
<sequence length="467" mass="50430">MLSPGNVVERYEVERELGGGGMARVYKVRHVALGSVHALKVLDPELVGNAELRTRFLDEGRIQARLKHPNILGITDVVAAPGVAGLVMDYLEGESLDKYLARATQPPPADEVRDIFRQVLEGMGFAHEQGVIHRDLKPSNIFLEQSYGRRVVRILDFGIAKVSGTEGRPTTRTGARMGTPQYMSPEQIREARDVTLRSDIFSLGVTLYELATGKPCFQGESDFNIMEKIVRADFVPPDVAHPGLERGLVAAILRAMALEPERRFASCREFAAALVAEAPAERVEESVPEPPPAPRAATPLRVPVASVPAPAKVTVAPAAMGPRVAVALAEEPEPAQVPAPRPVAVRQEPPVIPVRLAEPAPAAPIEKRVPAVRERALPAKKSVPPSQEESAPPRRKAWRWVLLFAFAGLLAMFGSALIGMVMGRLAEPPNRVPPKRAVGGAPVQRPGGSSGTRSSTPQDDSPFIEIR</sequence>
<keyword evidence="1" id="KW-0808">Transferase</keyword>
<evidence type="ECO:0000256" key="1">
    <source>
        <dbReference type="ARBA" id="ARBA00022679"/>
    </source>
</evidence>
<gene>
    <name evidence="8" type="ORF">F0U60_16875</name>
</gene>
<dbReference type="InterPro" id="IPR008271">
    <property type="entry name" value="Ser/Thr_kinase_AS"/>
</dbReference>
<evidence type="ECO:0000313" key="8">
    <source>
        <dbReference type="EMBL" id="WNG45586.1"/>
    </source>
</evidence>